<name>A0A8N4IFG5_ELAGV</name>
<evidence type="ECO:0000256" key="1">
    <source>
        <dbReference type="ARBA" id="ARBA00022884"/>
    </source>
</evidence>
<feature type="region of interest" description="Disordered" evidence="3">
    <location>
        <begin position="565"/>
        <end position="585"/>
    </location>
</feature>
<dbReference type="RefSeq" id="XP_029122174.1">
    <property type="nucleotide sequence ID" value="XM_029266341.1"/>
</dbReference>
<dbReference type="InterPro" id="IPR007201">
    <property type="entry name" value="Mei2-like_Rrm_C"/>
</dbReference>
<dbReference type="SUPFAM" id="SSF54928">
    <property type="entry name" value="RNA-binding domain, RBD"/>
    <property type="match status" value="1"/>
</dbReference>
<sequence>MEGMRANILDPGAAEYYPASQFALGQPQIYYPYPYPQAAPVYPQAAPEEYVSPAWVAGDGAATRAVVLSMVPRYVGEAAVRVEMEAFGGVRAVEMGSLAADGIVTVHFFDLRSAQAAVVEIREQHVRQQSLLVAADGIVTVHFFDLRSAQAAVVEIREQHVRQQSLLGQQYGVLAGGGMVLMHPPMSGRGLIAGQAVWAQFAAREVDDPNQGSIVVFNLDPNASSLALREIFEPFGAVKEVKEMGSRPHHKVVEYFDTRDAARALSKLNGKHIFGRRLVLEFFRPGGQTRSYSGGNYPKRSSGHQNYPLPPRLLRGATRWVEGGGGAPQPSSPSGGSGKEVVLLKRTGTSIARNSNGGDGSSGGGRRNKGGSSSYQSSSSSSSSSSKQQLQLQQQQSSSRKGWKNRHGKNGGGEARFLFKEVEETEEESASSWRDSRTTVMVRNIPNKYSQKLLLNMLDNHCIHCNEEIGEGKENEPYSAYDFVYLPIDFNNKCNVGYGFVNLTSPEAAFRLYKAFHKQPWEVFNSRKICQVTYARLQGLEALKEHFKNSKFACDNDEYMPVIFSPPRDGKQLTDPVPIGGRGPVTLTKRVVDRIRRASEQLVSSEEAAAEASPPSDGGGASSTTTSTHAPSDHAEHDDDEEEEYVGGGGEDEGGRDETGSRLLSEAFHGLSYSQD</sequence>
<dbReference type="CDD" id="cd12530">
    <property type="entry name" value="RRM3_EAR1_like"/>
    <property type="match status" value="1"/>
</dbReference>
<dbReference type="InterPro" id="IPR035979">
    <property type="entry name" value="RBD_domain_sf"/>
</dbReference>
<proteinExistence type="predicted"/>
<feature type="domain" description="RRM" evidence="4">
    <location>
        <begin position="212"/>
        <end position="285"/>
    </location>
</feature>
<evidence type="ECO:0000259" key="4">
    <source>
        <dbReference type="PROSITE" id="PS50102"/>
    </source>
</evidence>
<dbReference type="InterPro" id="IPR012677">
    <property type="entry name" value="Nucleotide-bd_a/b_plait_sf"/>
</dbReference>
<dbReference type="Pfam" id="PF00076">
    <property type="entry name" value="RRM_1"/>
    <property type="match status" value="1"/>
</dbReference>
<dbReference type="InterPro" id="IPR000504">
    <property type="entry name" value="RRM_dom"/>
</dbReference>
<dbReference type="PANTHER" id="PTHR23189">
    <property type="entry name" value="RNA RECOGNITION MOTIF-CONTAINING"/>
    <property type="match status" value="1"/>
</dbReference>
<feature type="region of interest" description="Disordered" evidence="3">
    <location>
        <begin position="600"/>
        <end position="676"/>
    </location>
</feature>
<dbReference type="Gene3D" id="3.30.70.330">
    <property type="match status" value="2"/>
</dbReference>
<dbReference type="Proteomes" id="UP000504607">
    <property type="component" value="Chromosome 8"/>
</dbReference>
<feature type="compositionally biased region" description="Low complexity" evidence="3">
    <location>
        <begin position="604"/>
        <end position="630"/>
    </location>
</feature>
<organism evidence="5 6">
    <name type="scientific">Elaeis guineensis var. tenera</name>
    <name type="common">Oil palm</name>
    <dbReference type="NCBI Taxonomy" id="51953"/>
    <lineage>
        <taxon>Eukaryota</taxon>
        <taxon>Viridiplantae</taxon>
        <taxon>Streptophyta</taxon>
        <taxon>Embryophyta</taxon>
        <taxon>Tracheophyta</taxon>
        <taxon>Spermatophyta</taxon>
        <taxon>Magnoliopsida</taxon>
        <taxon>Liliopsida</taxon>
        <taxon>Arecaceae</taxon>
        <taxon>Arecoideae</taxon>
        <taxon>Cocoseae</taxon>
        <taxon>Elaeidinae</taxon>
        <taxon>Elaeis</taxon>
    </lineage>
</organism>
<evidence type="ECO:0000313" key="5">
    <source>
        <dbReference type="Proteomes" id="UP000504607"/>
    </source>
</evidence>
<feature type="region of interest" description="Disordered" evidence="3">
    <location>
        <begin position="289"/>
        <end position="416"/>
    </location>
</feature>
<protein>
    <submittedName>
        <fullName evidence="6">Protein terminal ear1</fullName>
    </submittedName>
</protein>
<keyword evidence="5" id="KW-1185">Reference proteome</keyword>
<evidence type="ECO:0000256" key="2">
    <source>
        <dbReference type="PROSITE-ProRule" id="PRU00176"/>
    </source>
</evidence>
<dbReference type="OrthoDB" id="417481at2759"/>
<keyword evidence="1 2" id="KW-0694">RNA-binding</keyword>
<feature type="compositionally biased region" description="Acidic residues" evidence="3">
    <location>
        <begin position="638"/>
        <end position="655"/>
    </location>
</feature>
<dbReference type="GO" id="GO:0003723">
    <property type="term" value="F:RNA binding"/>
    <property type="evidence" value="ECO:0007669"/>
    <property type="project" value="UniProtKB-UniRule"/>
</dbReference>
<reference evidence="6" key="1">
    <citation type="submission" date="2025-08" db="UniProtKB">
        <authorList>
            <consortium name="RefSeq"/>
        </authorList>
    </citation>
    <scope>IDENTIFICATION</scope>
</reference>
<dbReference type="PROSITE" id="PS50102">
    <property type="entry name" value="RRM"/>
    <property type="match status" value="1"/>
</dbReference>
<dbReference type="InterPro" id="IPR034458">
    <property type="entry name" value="EAR1-like_RRM3"/>
</dbReference>
<dbReference type="AlphaFoldDB" id="A0A8N4IFG5"/>
<dbReference type="Pfam" id="PF04059">
    <property type="entry name" value="RRM_2"/>
    <property type="match status" value="1"/>
</dbReference>
<gene>
    <name evidence="6" type="primary">LOC105049585</name>
</gene>
<feature type="compositionally biased region" description="Low complexity" evidence="3">
    <location>
        <begin position="370"/>
        <end position="399"/>
    </location>
</feature>
<evidence type="ECO:0000313" key="6">
    <source>
        <dbReference type="RefSeq" id="XP_029122174.1"/>
    </source>
</evidence>
<dbReference type="SMART" id="SM00360">
    <property type="entry name" value="RRM"/>
    <property type="match status" value="3"/>
</dbReference>
<dbReference type="FunFam" id="3.30.70.330:FF:001402">
    <property type="entry name" value="Terminal EAR1-like 1"/>
    <property type="match status" value="1"/>
</dbReference>
<evidence type="ECO:0000256" key="3">
    <source>
        <dbReference type="SAM" id="MobiDB-lite"/>
    </source>
</evidence>
<accession>A0A8N4IFG5</accession>